<keyword evidence="6" id="KW-0808">Transferase</keyword>
<evidence type="ECO:0000256" key="4">
    <source>
        <dbReference type="ARBA" id="ARBA00012591"/>
    </source>
</evidence>
<evidence type="ECO:0000256" key="5">
    <source>
        <dbReference type="ARBA" id="ARBA00022676"/>
    </source>
</evidence>
<dbReference type="GO" id="GO:0008184">
    <property type="term" value="F:glycogen phosphorylase activity"/>
    <property type="evidence" value="ECO:0007669"/>
    <property type="project" value="InterPro"/>
</dbReference>
<evidence type="ECO:0000256" key="7">
    <source>
        <dbReference type="ARBA" id="ARBA00022898"/>
    </source>
</evidence>
<accession>A0AAP4D579</accession>
<dbReference type="InterPro" id="IPR000811">
    <property type="entry name" value="Glyco_trans_35"/>
</dbReference>
<reference evidence="10 11" key="1">
    <citation type="submission" date="2023-03" db="EMBL/GenBank/DDBJ databases">
        <title>YIM 152171 draft genome.</title>
        <authorList>
            <person name="Yang Z."/>
        </authorList>
    </citation>
    <scope>NUCLEOTIDE SEQUENCE [LARGE SCALE GENOMIC DNA]</scope>
    <source>
        <strain evidence="10 11">YIM 152171</strain>
    </source>
</reference>
<dbReference type="RefSeq" id="WP_327788970.1">
    <property type="nucleotide sequence ID" value="NZ_JARGEQ010000091.1"/>
</dbReference>
<dbReference type="EC" id="2.4.1.1" evidence="4"/>
<gene>
    <name evidence="10" type="primary">glgP</name>
    <name evidence="10" type="ORF">PZ740_09175</name>
</gene>
<name>A0AAP4D579_9PROT</name>
<dbReference type="InterPro" id="IPR035090">
    <property type="entry name" value="Pyridoxal_P_attach_site"/>
</dbReference>
<dbReference type="SUPFAM" id="SSF53756">
    <property type="entry name" value="UDP-Glycosyltransferase/glycogen phosphorylase"/>
    <property type="match status" value="1"/>
</dbReference>
<evidence type="ECO:0000313" key="10">
    <source>
        <dbReference type="EMBL" id="MDF1586555.1"/>
    </source>
</evidence>
<keyword evidence="11" id="KW-1185">Reference proteome</keyword>
<comment type="similarity">
    <text evidence="3">Belongs to the glycogen phosphorylase family.</text>
</comment>
<dbReference type="Proteomes" id="UP001301140">
    <property type="component" value="Unassembled WGS sequence"/>
</dbReference>
<comment type="function">
    <text evidence="9">Phosphorylase is an important allosteric enzyme in carbohydrate metabolism. Enzymes from different sources differ in their regulatory mechanisms and in their natural substrates. However, all known phosphorylases share catalytic and structural properties.</text>
</comment>
<protein>
    <recommendedName>
        <fullName evidence="4">glycogen phosphorylase</fullName>
        <ecNumber evidence="4">2.4.1.1</ecNumber>
    </recommendedName>
</protein>
<dbReference type="Gene3D" id="3.40.50.2000">
    <property type="entry name" value="Glycogen Phosphorylase B"/>
    <property type="match status" value="3"/>
</dbReference>
<dbReference type="NCBIfam" id="TIGR02094">
    <property type="entry name" value="more_P_ylases"/>
    <property type="match status" value="1"/>
</dbReference>
<dbReference type="PROSITE" id="PS00102">
    <property type="entry name" value="PHOSPHORYLASE"/>
    <property type="match status" value="1"/>
</dbReference>
<keyword evidence="5" id="KW-0328">Glycosyltransferase</keyword>
<evidence type="ECO:0000256" key="6">
    <source>
        <dbReference type="ARBA" id="ARBA00022679"/>
    </source>
</evidence>
<evidence type="ECO:0000256" key="8">
    <source>
        <dbReference type="ARBA" id="ARBA00023277"/>
    </source>
</evidence>
<evidence type="ECO:0000256" key="3">
    <source>
        <dbReference type="ARBA" id="ARBA00006047"/>
    </source>
</evidence>
<evidence type="ECO:0000256" key="1">
    <source>
        <dbReference type="ARBA" id="ARBA00001275"/>
    </source>
</evidence>
<dbReference type="InterPro" id="IPR011834">
    <property type="entry name" value="Agluc_phsphrylas"/>
</dbReference>
<keyword evidence="8" id="KW-0119">Carbohydrate metabolism</keyword>
<evidence type="ECO:0000256" key="9">
    <source>
        <dbReference type="ARBA" id="ARBA00025174"/>
    </source>
</evidence>
<evidence type="ECO:0000313" key="11">
    <source>
        <dbReference type="Proteomes" id="UP001301140"/>
    </source>
</evidence>
<dbReference type="PANTHER" id="PTHR42655">
    <property type="entry name" value="GLYCOGEN PHOSPHORYLASE"/>
    <property type="match status" value="1"/>
</dbReference>
<organism evidence="10 11">
    <name type="scientific">Marinimicrococcus flavescens</name>
    <dbReference type="NCBI Taxonomy" id="3031815"/>
    <lineage>
        <taxon>Bacteria</taxon>
        <taxon>Pseudomonadati</taxon>
        <taxon>Pseudomonadota</taxon>
        <taxon>Alphaproteobacteria</taxon>
        <taxon>Geminicoccales</taxon>
        <taxon>Geminicoccaceae</taxon>
        <taxon>Marinimicrococcus</taxon>
    </lineage>
</organism>
<dbReference type="PANTHER" id="PTHR42655:SF1">
    <property type="entry name" value="GLYCOGEN PHOSPHORYLASE"/>
    <property type="match status" value="1"/>
</dbReference>
<dbReference type="GO" id="GO:0005975">
    <property type="term" value="P:carbohydrate metabolic process"/>
    <property type="evidence" value="ECO:0007669"/>
    <property type="project" value="InterPro"/>
</dbReference>
<dbReference type="Pfam" id="PF00343">
    <property type="entry name" value="Phosphorylase"/>
    <property type="match status" value="1"/>
</dbReference>
<comment type="catalytic activity">
    <reaction evidence="1">
        <text>[(1-&gt;4)-alpha-D-glucosyl](n) + phosphate = [(1-&gt;4)-alpha-D-glucosyl](n-1) + alpha-D-glucose 1-phosphate</text>
        <dbReference type="Rhea" id="RHEA:41732"/>
        <dbReference type="Rhea" id="RHEA-COMP:9584"/>
        <dbReference type="Rhea" id="RHEA-COMP:9586"/>
        <dbReference type="ChEBI" id="CHEBI:15444"/>
        <dbReference type="ChEBI" id="CHEBI:43474"/>
        <dbReference type="ChEBI" id="CHEBI:58601"/>
        <dbReference type="EC" id="2.4.1.1"/>
    </reaction>
</comment>
<evidence type="ECO:0000256" key="2">
    <source>
        <dbReference type="ARBA" id="ARBA00001933"/>
    </source>
</evidence>
<dbReference type="InterPro" id="IPR052182">
    <property type="entry name" value="Glycogen/Maltodextrin_Phosph"/>
</dbReference>
<dbReference type="GO" id="GO:0030170">
    <property type="term" value="F:pyridoxal phosphate binding"/>
    <property type="evidence" value="ECO:0007669"/>
    <property type="project" value="InterPro"/>
</dbReference>
<dbReference type="EMBL" id="JARGEQ010000091">
    <property type="protein sequence ID" value="MDF1586555.1"/>
    <property type="molecule type" value="Genomic_DNA"/>
</dbReference>
<proteinExistence type="inferred from homology"/>
<sequence length="563" mass="62096">MSKDQPGSPALRLAAAIPRIRIAYLSMEIGLRPEMRTYGGGLGMLAGDSARAAADLEIPMVFVSLVSREGYLRQEIDEAGRQVEWPDPWDPEQWTEPLGAKVAVALEGREVWVRPWLYHVAGRLGFEAPVILLDTDLPENDPRDRTLTHRLYAGDHAWRLKQEAVLGIGGVRILRALGFDPDTFHMNEGHAALLALELLRHRPGDVQAVREQCIFTTHTPVEAGHDRFPWDVVERVLGSEVAVADLRTHCREDSLNMTRLALELSGFVNGVAKRHALTSARMFPGVRVRAITNGVHGPTWAAPSIAALYDRHLPDWRHEPEILVRADYLPDDAMWAAHEEARRALLAEVEARNGRRLSPDLALVGFARRMTGYKRPGLLFEDPDRLLAIHGRTPMAVLVAGKAHPADTGGKAAIHHIHQMAERLRGKLEVVFLEDYGMALGKLMTGGCDIWLNTPLPPMEASGTSGMKAALNGVLNLSVLDGWWLEGCVEGETGWAIGDGAGGALHGQDAAALFATLGDTVLPLYHGDRKRWIGMMKEAVSKLGSTFNAHRMMRRYATEAYLR</sequence>
<comment type="cofactor">
    <cofactor evidence="2">
        <name>pyridoxal 5'-phosphate</name>
        <dbReference type="ChEBI" id="CHEBI:597326"/>
    </cofactor>
</comment>
<dbReference type="AlphaFoldDB" id="A0AAP4D579"/>
<keyword evidence="7" id="KW-0663">Pyridoxal phosphate</keyword>
<comment type="caution">
    <text evidence="10">The sequence shown here is derived from an EMBL/GenBank/DDBJ whole genome shotgun (WGS) entry which is preliminary data.</text>
</comment>